<evidence type="ECO:0000259" key="5">
    <source>
        <dbReference type="Pfam" id="PF07687"/>
    </source>
</evidence>
<dbReference type="GO" id="GO:0006508">
    <property type="term" value="P:proteolysis"/>
    <property type="evidence" value="ECO:0007669"/>
    <property type="project" value="UniProtKB-KW"/>
</dbReference>
<keyword evidence="2" id="KW-0479">Metal-binding</keyword>
<keyword evidence="3 6" id="KW-0378">Hydrolase</keyword>
<dbReference type="OrthoDB" id="9761532at2"/>
<dbReference type="Pfam" id="PF07687">
    <property type="entry name" value="M20_dimer"/>
    <property type="match status" value="1"/>
</dbReference>
<protein>
    <submittedName>
        <fullName evidence="6">M20/M25/M40 family metallo-hydrolase</fullName>
    </submittedName>
</protein>
<dbReference type="Pfam" id="PF01546">
    <property type="entry name" value="Peptidase_M20"/>
    <property type="match status" value="1"/>
</dbReference>
<dbReference type="Proteomes" id="UP000282837">
    <property type="component" value="Unassembled WGS sequence"/>
</dbReference>
<dbReference type="PANTHER" id="PTHR43270:SF8">
    <property type="entry name" value="DI- AND TRIPEPTIDASE DUG2-RELATED"/>
    <property type="match status" value="1"/>
</dbReference>
<dbReference type="SUPFAM" id="SSF55031">
    <property type="entry name" value="Bacterial exopeptidase dimerisation domain"/>
    <property type="match status" value="1"/>
</dbReference>
<evidence type="ECO:0000313" key="6">
    <source>
        <dbReference type="EMBL" id="RVU03347.1"/>
    </source>
</evidence>
<dbReference type="InterPro" id="IPR002933">
    <property type="entry name" value="Peptidase_M20"/>
</dbReference>
<feature type="signal peptide" evidence="4">
    <location>
        <begin position="1"/>
        <end position="23"/>
    </location>
</feature>
<comment type="caution">
    <text evidence="6">The sequence shown here is derived from an EMBL/GenBank/DDBJ whole genome shotgun (WGS) entry which is preliminary data.</text>
</comment>
<dbReference type="InterPro" id="IPR051458">
    <property type="entry name" value="Cyt/Met_Dipeptidase"/>
</dbReference>
<keyword evidence="1" id="KW-0645">Protease</keyword>
<organism evidence="6 7">
    <name type="scientific">Novosphingobium umbonatum</name>
    <dbReference type="NCBI Taxonomy" id="1908524"/>
    <lineage>
        <taxon>Bacteria</taxon>
        <taxon>Pseudomonadati</taxon>
        <taxon>Pseudomonadota</taxon>
        <taxon>Alphaproteobacteria</taxon>
        <taxon>Sphingomonadales</taxon>
        <taxon>Sphingomonadaceae</taxon>
        <taxon>Novosphingobium</taxon>
    </lineage>
</organism>
<accession>A0A3S2UQ75</accession>
<keyword evidence="7" id="KW-1185">Reference proteome</keyword>
<dbReference type="InterPro" id="IPR036264">
    <property type="entry name" value="Bact_exopeptidase_dim_dom"/>
</dbReference>
<dbReference type="Gene3D" id="3.40.630.10">
    <property type="entry name" value="Zn peptidases"/>
    <property type="match status" value="1"/>
</dbReference>
<sequence>MPNPQHSILLGAALLSLASPALGGTSENAALTTAVQKSWPEFIEFLRLPNVATQSAPDIRRNAQWAQATLARHGWQAQLLPDGETPMVFAQWKAKSKSARTILFYAHMDGQPVFPKAWKQASPFEPVLRARDAQGVWQDLPLEKLTQTANPDPEWRLFARSAADDKAPILMLIAAMDALVAQGKSPAINIKLILDSHEEGGPPTLADVVEQNRALLQADGIVMLDGPMHESGRPTVVYGHRGGTALALTVYGPREELHSGHFGNYAANPAMTLARLITGMKDAEGRVLIPGFYDGVDINPSLKAVLAQVPDDEAALQRRLGIAASEKVGASYQQSLQFPSLNITSMIAGEPAARRTIIPAKATVTFDIRTVPGTPAERQIALVRKWVEGQGFHLVQGEPSEAERVRYPLLASITGGGGMKALMTPLDAPIGQWLRSGLTRAFGQAPVQIPIMGGGVPSAPLADGLKAPVILLPLVNADDSQHAANENLRIGNYSNGVKSLYALITNP</sequence>
<dbReference type="InterPro" id="IPR011650">
    <property type="entry name" value="Peptidase_M20_dimer"/>
</dbReference>
<evidence type="ECO:0000256" key="2">
    <source>
        <dbReference type="ARBA" id="ARBA00022723"/>
    </source>
</evidence>
<dbReference type="SUPFAM" id="SSF53187">
    <property type="entry name" value="Zn-dependent exopeptidases"/>
    <property type="match status" value="1"/>
</dbReference>
<feature type="chain" id="PRO_5018554641" evidence="4">
    <location>
        <begin position="24"/>
        <end position="507"/>
    </location>
</feature>
<feature type="domain" description="Peptidase M20 dimerisation" evidence="5">
    <location>
        <begin position="238"/>
        <end position="388"/>
    </location>
</feature>
<gene>
    <name evidence="6" type="ORF">EOE18_16120</name>
</gene>
<evidence type="ECO:0000256" key="1">
    <source>
        <dbReference type="ARBA" id="ARBA00022670"/>
    </source>
</evidence>
<dbReference type="AlphaFoldDB" id="A0A3S2UQ75"/>
<keyword evidence="4" id="KW-0732">Signal</keyword>
<dbReference type="Gene3D" id="3.30.70.360">
    <property type="match status" value="1"/>
</dbReference>
<dbReference type="GO" id="GO:0046872">
    <property type="term" value="F:metal ion binding"/>
    <property type="evidence" value="ECO:0007669"/>
    <property type="project" value="UniProtKB-KW"/>
</dbReference>
<name>A0A3S2UQ75_9SPHN</name>
<evidence type="ECO:0000256" key="4">
    <source>
        <dbReference type="SAM" id="SignalP"/>
    </source>
</evidence>
<evidence type="ECO:0000313" key="7">
    <source>
        <dbReference type="Proteomes" id="UP000282837"/>
    </source>
</evidence>
<evidence type="ECO:0000256" key="3">
    <source>
        <dbReference type="ARBA" id="ARBA00022801"/>
    </source>
</evidence>
<reference evidence="6 7" key="1">
    <citation type="submission" date="2019-01" db="EMBL/GenBank/DDBJ databases">
        <authorList>
            <person name="Chen W.-M."/>
        </authorList>
    </citation>
    <scope>NUCLEOTIDE SEQUENCE [LARGE SCALE GENOMIC DNA]</scope>
    <source>
        <strain evidence="6 7">FSY-9</strain>
    </source>
</reference>
<proteinExistence type="predicted"/>
<dbReference type="RefSeq" id="WP_127711406.1">
    <property type="nucleotide sequence ID" value="NZ_SACO01000016.1"/>
</dbReference>
<dbReference type="PANTHER" id="PTHR43270">
    <property type="entry name" value="BETA-ALA-HIS DIPEPTIDASE"/>
    <property type="match status" value="1"/>
</dbReference>
<dbReference type="GO" id="GO:0008233">
    <property type="term" value="F:peptidase activity"/>
    <property type="evidence" value="ECO:0007669"/>
    <property type="project" value="UniProtKB-KW"/>
</dbReference>
<dbReference type="EMBL" id="SACO01000016">
    <property type="protein sequence ID" value="RVU03347.1"/>
    <property type="molecule type" value="Genomic_DNA"/>
</dbReference>